<name>A0ABR6NK32_9SPHN</name>
<dbReference type="EMBL" id="JACHKA010000001">
    <property type="protein sequence ID" value="MBB5987646.1"/>
    <property type="molecule type" value="Genomic_DNA"/>
</dbReference>
<keyword evidence="3" id="KW-1185">Reference proteome</keyword>
<dbReference type="Proteomes" id="UP001138540">
    <property type="component" value="Unassembled WGS sequence"/>
</dbReference>
<sequence length="172" mass="18761">MLTQRLGELEQRHVIERLRLPPPASVQVYGLTEWGREAEPMVLAMAKWAYRSPAHDRMLPLSGVAMLLSLRINLDVARAGALALTLGFDIEGTPYRGQLEHGVLSVAAGEALVPDIAYRSTARGLAARFYGKVPPEQLAVTGVLTMRGDPGLETRFADLFALPPRYVPSQAS</sequence>
<organism evidence="2 3">
    <name type="scientific">Sphingobium lignivorans</name>
    <dbReference type="NCBI Taxonomy" id="2735886"/>
    <lineage>
        <taxon>Bacteria</taxon>
        <taxon>Pseudomonadati</taxon>
        <taxon>Pseudomonadota</taxon>
        <taxon>Alphaproteobacteria</taxon>
        <taxon>Sphingomonadales</taxon>
        <taxon>Sphingomonadaceae</taxon>
        <taxon>Sphingobium</taxon>
    </lineage>
</organism>
<evidence type="ECO:0000313" key="3">
    <source>
        <dbReference type="Proteomes" id="UP001138540"/>
    </source>
</evidence>
<dbReference type="SUPFAM" id="SSF46785">
    <property type="entry name" value="Winged helix' DNA-binding domain"/>
    <property type="match status" value="1"/>
</dbReference>
<dbReference type="SUPFAM" id="SSF55718">
    <property type="entry name" value="SCP-like"/>
    <property type="match status" value="1"/>
</dbReference>
<evidence type="ECO:0000259" key="1">
    <source>
        <dbReference type="PROSITE" id="PS51118"/>
    </source>
</evidence>
<dbReference type="InterPro" id="IPR036527">
    <property type="entry name" value="SCP2_sterol-bd_dom_sf"/>
</dbReference>
<dbReference type="PROSITE" id="PS51118">
    <property type="entry name" value="HTH_HXLR"/>
    <property type="match status" value="1"/>
</dbReference>
<gene>
    <name evidence="2" type="ORF">HNP60_003620</name>
</gene>
<proteinExistence type="predicted"/>
<dbReference type="InterPro" id="IPR036390">
    <property type="entry name" value="WH_DNA-bd_sf"/>
</dbReference>
<dbReference type="InterPro" id="IPR036388">
    <property type="entry name" value="WH-like_DNA-bd_sf"/>
</dbReference>
<dbReference type="Pfam" id="PF01638">
    <property type="entry name" value="HxlR"/>
    <property type="match status" value="1"/>
</dbReference>
<reference evidence="2 3" key="1">
    <citation type="submission" date="2020-08" db="EMBL/GenBank/DDBJ databases">
        <title>Exploring microbial biodiversity for novel pathways involved in the catabolism of aromatic compounds derived from lignin.</title>
        <authorList>
            <person name="Elkins J."/>
        </authorList>
    </citation>
    <scope>NUCLEOTIDE SEQUENCE [LARGE SCALE GENOMIC DNA]</scope>
    <source>
        <strain evidence="2 3">B1D3A</strain>
    </source>
</reference>
<dbReference type="InterPro" id="IPR002577">
    <property type="entry name" value="HTH_HxlR"/>
</dbReference>
<feature type="domain" description="HTH hxlR-type" evidence="1">
    <location>
        <begin position="1"/>
        <end position="57"/>
    </location>
</feature>
<protein>
    <recommendedName>
        <fullName evidence="1">HTH hxlR-type domain-containing protein</fullName>
    </recommendedName>
</protein>
<comment type="caution">
    <text evidence="2">The sequence shown here is derived from an EMBL/GenBank/DDBJ whole genome shotgun (WGS) entry which is preliminary data.</text>
</comment>
<accession>A0ABR6NK32</accession>
<evidence type="ECO:0000313" key="2">
    <source>
        <dbReference type="EMBL" id="MBB5987646.1"/>
    </source>
</evidence>
<dbReference type="Gene3D" id="3.30.1050.10">
    <property type="entry name" value="SCP2 sterol-binding domain"/>
    <property type="match status" value="1"/>
</dbReference>
<dbReference type="Gene3D" id="1.10.10.10">
    <property type="entry name" value="Winged helix-like DNA-binding domain superfamily/Winged helix DNA-binding domain"/>
    <property type="match status" value="1"/>
</dbReference>